<dbReference type="SUPFAM" id="SSF47413">
    <property type="entry name" value="lambda repressor-like DNA-binding domains"/>
    <property type="match status" value="1"/>
</dbReference>
<reference evidence="2" key="1">
    <citation type="submission" date="2021-10" db="EMBL/GenBank/DDBJ databases">
        <authorList>
            <person name="Dean J.D."/>
            <person name="Kim M.K."/>
            <person name="Newey C.N."/>
            <person name="Stoker T.S."/>
            <person name="Thompson D.W."/>
            <person name="Grose J.H."/>
        </authorList>
    </citation>
    <scope>NUCLEOTIDE SEQUENCE</scope>
    <source>
        <strain evidence="2">BT178</strain>
    </source>
</reference>
<dbReference type="EMBL" id="JAJADR010000004">
    <property type="protein sequence ID" value="MCB2409369.1"/>
    <property type="molecule type" value="Genomic_DNA"/>
</dbReference>
<evidence type="ECO:0000313" key="3">
    <source>
        <dbReference type="Proteomes" id="UP001165296"/>
    </source>
</evidence>
<feature type="region of interest" description="Disordered" evidence="1">
    <location>
        <begin position="70"/>
        <end position="111"/>
    </location>
</feature>
<dbReference type="RefSeq" id="WP_226176998.1">
    <property type="nucleotide sequence ID" value="NZ_JAJADR010000004.1"/>
</dbReference>
<sequence length="216" mass="22671">MASFPLSATTADVSLTAAVRAHLGISVRQLARYLGVSMGFVTHVEAGRKGLPPTRVPRLLHLVLLLPPPLGQGPPTPPPPPAPYDPLRPLPAPDPALPPAPPAPPAPEPLRRRLRDVRLRLLLVGRELVRQQRLAAALAHRHAGLRQLQAAAPPPEAAEAAHYARWLHELASDLARDEPDPAATAAAYLLLTARVAGLRAEAALLAALAGSGSVGV</sequence>
<name>A0ABS8AUF1_9BACT</name>
<evidence type="ECO:0000313" key="2">
    <source>
        <dbReference type="EMBL" id="MCB2409369.1"/>
    </source>
</evidence>
<accession>A0ABS8AUF1</accession>
<comment type="caution">
    <text evidence="2">The sequence shown here is derived from an EMBL/GenBank/DDBJ whole genome shotgun (WGS) entry which is preliminary data.</text>
</comment>
<proteinExistence type="predicted"/>
<dbReference type="Pfam" id="PF13560">
    <property type="entry name" value="HTH_31"/>
    <property type="match status" value="1"/>
</dbReference>
<dbReference type="Proteomes" id="UP001165296">
    <property type="component" value="Unassembled WGS sequence"/>
</dbReference>
<dbReference type="InterPro" id="IPR001387">
    <property type="entry name" value="Cro/C1-type_HTH"/>
</dbReference>
<evidence type="ECO:0008006" key="4">
    <source>
        <dbReference type="Google" id="ProtNLM"/>
    </source>
</evidence>
<evidence type="ECO:0000256" key="1">
    <source>
        <dbReference type="SAM" id="MobiDB-lite"/>
    </source>
</evidence>
<dbReference type="CDD" id="cd00093">
    <property type="entry name" value="HTH_XRE"/>
    <property type="match status" value="1"/>
</dbReference>
<organism evidence="2 3">
    <name type="scientific">Hymenobacter lucidus</name>
    <dbReference type="NCBI Taxonomy" id="2880930"/>
    <lineage>
        <taxon>Bacteria</taxon>
        <taxon>Pseudomonadati</taxon>
        <taxon>Bacteroidota</taxon>
        <taxon>Cytophagia</taxon>
        <taxon>Cytophagales</taxon>
        <taxon>Hymenobacteraceae</taxon>
        <taxon>Hymenobacter</taxon>
    </lineage>
</organism>
<keyword evidence="3" id="KW-1185">Reference proteome</keyword>
<protein>
    <recommendedName>
        <fullName evidence="4">XRE family transcriptional regulator</fullName>
    </recommendedName>
</protein>
<dbReference type="InterPro" id="IPR010982">
    <property type="entry name" value="Lambda_DNA-bd_dom_sf"/>
</dbReference>
<feature type="compositionally biased region" description="Pro residues" evidence="1">
    <location>
        <begin position="70"/>
        <end position="108"/>
    </location>
</feature>
<gene>
    <name evidence="2" type="ORF">LGH74_15355</name>
</gene>